<proteinExistence type="inferred from homology"/>
<evidence type="ECO:0000256" key="1">
    <source>
        <dbReference type="ARBA" id="ARBA00024353"/>
    </source>
</evidence>
<evidence type="ECO:0000313" key="4">
    <source>
        <dbReference type="EMBL" id="ANF98348.1"/>
    </source>
</evidence>
<dbReference type="STRING" id="1616788.AR543_21685"/>
<reference evidence="5" key="1">
    <citation type="submission" date="2015-10" db="EMBL/GenBank/DDBJ databases">
        <title>Genome of Paenibacillus bovis sp. nov.</title>
        <authorList>
            <person name="Wu Z."/>
            <person name="Gao C."/>
            <person name="Liu Z."/>
            <person name="Zheng H."/>
        </authorList>
    </citation>
    <scope>NUCLEOTIDE SEQUENCE [LARGE SCALE GENOMIC DNA]</scope>
    <source>
        <strain evidence="5">BD3526</strain>
    </source>
</reference>
<dbReference type="InterPro" id="IPR027383">
    <property type="entry name" value="Znf_put"/>
</dbReference>
<evidence type="ECO:0000259" key="3">
    <source>
        <dbReference type="Pfam" id="PF13490"/>
    </source>
</evidence>
<dbReference type="Proteomes" id="UP000078148">
    <property type="component" value="Chromosome"/>
</dbReference>
<evidence type="ECO:0000313" key="5">
    <source>
        <dbReference type="Proteomes" id="UP000078148"/>
    </source>
</evidence>
<gene>
    <name evidence="4" type="ORF">AR543_21685</name>
</gene>
<accession>A0A172ZL91</accession>
<protein>
    <recommendedName>
        <fullName evidence="2">Anti-sigma-W factor RsiW</fullName>
    </recommendedName>
</protein>
<evidence type="ECO:0000256" key="2">
    <source>
        <dbReference type="ARBA" id="ARBA00024438"/>
    </source>
</evidence>
<dbReference type="RefSeq" id="WP_017814207.1">
    <property type="nucleotide sequence ID" value="NZ_CP013023.1"/>
</dbReference>
<name>A0A172ZL91_9BACL</name>
<feature type="domain" description="Putative zinc-finger" evidence="3">
    <location>
        <begin position="3"/>
        <end position="37"/>
    </location>
</feature>
<dbReference type="EMBL" id="CP013023">
    <property type="protein sequence ID" value="ANF98348.1"/>
    <property type="molecule type" value="Genomic_DNA"/>
</dbReference>
<dbReference type="InterPro" id="IPR041916">
    <property type="entry name" value="Anti_sigma_zinc_sf"/>
</dbReference>
<dbReference type="AlphaFoldDB" id="A0A172ZL91"/>
<comment type="similarity">
    <text evidence="1">Belongs to the zinc-associated anti-sigma factor (ZAS) superfamily. Anti-sigma-W factor family.</text>
</comment>
<dbReference type="KEGG" id="pbv:AR543_21685"/>
<reference evidence="4 5" key="2">
    <citation type="journal article" date="2016" name="Int. J. Syst. Evol. Microbiol.">
        <title>Paenibacillus bovis sp. nov., isolated from raw yak (Bos grunniens) milk.</title>
        <authorList>
            <person name="Gao C."/>
            <person name="Han J."/>
            <person name="Liu Z."/>
            <person name="Xu X."/>
            <person name="Hang F."/>
            <person name="Wu Z."/>
        </authorList>
    </citation>
    <scope>NUCLEOTIDE SEQUENCE [LARGE SCALE GENOMIC DNA]</scope>
    <source>
        <strain evidence="4 5">BD3526</strain>
    </source>
</reference>
<organism evidence="4 5">
    <name type="scientific">Paenibacillus bovis</name>
    <dbReference type="NCBI Taxonomy" id="1616788"/>
    <lineage>
        <taxon>Bacteria</taxon>
        <taxon>Bacillati</taxon>
        <taxon>Bacillota</taxon>
        <taxon>Bacilli</taxon>
        <taxon>Bacillales</taxon>
        <taxon>Paenibacillaceae</taxon>
        <taxon>Paenibacillus</taxon>
    </lineage>
</organism>
<keyword evidence="5" id="KW-1185">Reference proteome</keyword>
<dbReference type="Gene3D" id="1.10.10.1320">
    <property type="entry name" value="Anti-sigma factor, zinc-finger domain"/>
    <property type="match status" value="1"/>
</dbReference>
<dbReference type="Pfam" id="PF13490">
    <property type="entry name" value="zf-HC2"/>
    <property type="match status" value="1"/>
</dbReference>
<dbReference type="OrthoDB" id="9782842at2"/>
<sequence length="204" mass="22551">MDCKLAVSFIHEYLDGDLPDEQANELKQHMAECSECRAVFKELEQTELLLFAVNHRKPPVSDELTDRIMQALPKKKQPPAWTTWLKRHPALTAAAAFFVILLGTLPFWNEGPEMIVKGQNLDQVVIEGNTVIVPEGKTIAGNLTIEKGQAKIYGDVEGDVTVIDGSIFQASTAHISGQVQTVDQAVGWLWYKISTAFSEVASTN</sequence>